<keyword evidence="3" id="KW-1185">Reference proteome</keyword>
<dbReference type="HOGENOM" id="CLU_1857411_0_0_1"/>
<feature type="signal peptide" evidence="1">
    <location>
        <begin position="1"/>
        <end position="24"/>
    </location>
</feature>
<evidence type="ECO:0000313" key="3">
    <source>
        <dbReference type="Proteomes" id="UP000002282"/>
    </source>
</evidence>
<evidence type="ECO:0000256" key="1">
    <source>
        <dbReference type="SAM" id="SignalP"/>
    </source>
</evidence>
<gene>
    <name evidence="2" type="primary">Dyak\GE16187</name>
    <name evidence="2" type="synonym">dyak_GLEANR_17632</name>
    <name evidence="2" type="synonym">GE16187</name>
    <name evidence="2" type="ORF">Dyak_GE16187</name>
</gene>
<name>B4Q1Z4_DROYA</name>
<dbReference type="Proteomes" id="UP000002282">
    <property type="component" value="Chromosome X"/>
</dbReference>
<keyword evidence="1" id="KW-0732">Signal</keyword>
<reference evidence="2 3" key="1">
    <citation type="journal article" date="2007" name="Nature">
        <title>Evolution of genes and genomes on the Drosophila phylogeny.</title>
        <authorList>
            <consortium name="Drosophila 12 Genomes Consortium"/>
            <person name="Clark A.G."/>
            <person name="Eisen M.B."/>
            <person name="Smith D.R."/>
            <person name="Bergman C.M."/>
            <person name="Oliver B."/>
            <person name="Markow T.A."/>
            <person name="Kaufman T.C."/>
            <person name="Kellis M."/>
            <person name="Gelbart W."/>
            <person name="Iyer V.N."/>
            <person name="Pollard D.A."/>
            <person name="Sackton T.B."/>
            <person name="Larracuente A.M."/>
            <person name="Singh N.D."/>
            <person name="Abad J.P."/>
            <person name="Abt D.N."/>
            <person name="Adryan B."/>
            <person name="Aguade M."/>
            <person name="Akashi H."/>
            <person name="Anderson W.W."/>
            <person name="Aquadro C.F."/>
            <person name="Ardell D.H."/>
            <person name="Arguello R."/>
            <person name="Artieri C.G."/>
            <person name="Barbash D.A."/>
            <person name="Barker D."/>
            <person name="Barsanti P."/>
            <person name="Batterham P."/>
            <person name="Batzoglou S."/>
            <person name="Begun D."/>
            <person name="Bhutkar A."/>
            <person name="Blanco E."/>
            <person name="Bosak S.A."/>
            <person name="Bradley R.K."/>
            <person name="Brand A.D."/>
            <person name="Brent M.R."/>
            <person name="Brooks A.N."/>
            <person name="Brown R.H."/>
            <person name="Butlin R.K."/>
            <person name="Caggese C."/>
            <person name="Calvi B.R."/>
            <person name="Bernardo de Carvalho A."/>
            <person name="Caspi A."/>
            <person name="Castrezana S."/>
            <person name="Celniker S.E."/>
            <person name="Chang J.L."/>
            <person name="Chapple C."/>
            <person name="Chatterji S."/>
            <person name="Chinwalla A."/>
            <person name="Civetta A."/>
            <person name="Clifton S.W."/>
            <person name="Comeron J.M."/>
            <person name="Costello J.C."/>
            <person name="Coyne J.A."/>
            <person name="Daub J."/>
            <person name="David R.G."/>
            <person name="Delcher A.L."/>
            <person name="Delehaunty K."/>
            <person name="Do C.B."/>
            <person name="Ebling H."/>
            <person name="Edwards K."/>
            <person name="Eickbush T."/>
            <person name="Evans J.D."/>
            <person name="Filipski A."/>
            <person name="Findeiss S."/>
            <person name="Freyhult E."/>
            <person name="Fulton L."/>
            <person name="Fulton R."/>
            <person name="Garcia A.C."/>
            <person name="Gardiner A."/>
            <person name="Garfield D.A."/>
            <person name="Garvin B.E."/>
            <person name="Gibson G."/>
            <person name="Gilbert D."/>
            <person name="Gnerre S."/>
            <person name="Godfrey J."/>
            <person name="Good R."/>
            <person name="Gotea V."/>
            <person name="Gravely B."/>
            <person name="Greenberg A.J."/>
            <person name="Griffiths-Jones S."/>
            <person name="Gross S."/>
            <person name="Guigo R."/>
            <person name="Gustafson E.A."/>
            <person name="Haerty W."/>
            <person name="Hahn M.W."/>
            <person name="Halligan D.L."/>
            <person name="Halpern A.L."/>
            <person name="Halter G.M."/>
            <person name="Han M.V."/>
            <person name="Heger A."/>
            <person name="Hillier L."/>
            <person name="Hinrichs A.S."/>
            <person name="Holmes I."/>
            <person name="Hoskins R.A."/>
            <person name="Hubisz M.J."/>
            <person name="Hultmark D."/>
            <person name="Huntley M.A."/>
            <person name="Jaffe D.B."/>
            <person name="Jagadeeshan S."/>
            <person name="Jeck W.R."/>
            <person name="Johnson J."/>
            <person name="Jones C.D."/>
            <person name="Jordan W.C."/>
            <person name="Karpen G.H."/>
            <person name="Kataoka E."/>
            <person name="Keightley P.D."/>
            <person name="Kheradpour P."/>
            <person name="Kirkness E.F."/>
            <person name="Koerich L.B."/>
            <person name="Kristiansen K."/>
            <person name="Kudrna D."/>
            <person name="Kulathinal R.J."/>
            <person name="Kumar S."/>
            <person name="Kwok R."/>
            <person name="Lander E."/>
            <person name="Langley C.H."/>
            <person name="Lapoint R."/>
            <person name="Lazzaro B.P."/>
            <person name="Lee S.J."/>
            <person name="Levesque L."/>
            <person name="Li R."/>
            <person name="Lin C.F."/>
            <person name="Lin M.F."/>
            <person name="Lindblad-Toh K."/>
            <person name="Llopart A."/>
            <person name="Long M."/>
            <person name="Low L."/>
            <person name="Lozovsky E."/>
            <person name="Lu J."/>
            <person name="Luo M."/>
            <person name="Machado C.A."/>
            <person name="Makalowski W."/>
            <person name="Marzo M."/>
            <person name="Matsuda M."/>
            <person name="Matzkin L."/>
            <person name="McAllister B."/>
            <person name="McBride C.S."/>
            <person name="McKernan B."/>
            <person name="McKernan K."/>
            <person name="Mendez-Lago M."/>
            <person name="Minx P."/>
            <person name="Mollenhauer M.U."/>
            <person name="Montooth K."/>
            <person name="Mount S.M."/>
            <person name="Mu X."/>
            <person name="Myers E."/>
            <person name="Negre B."/>
            <person name="Newfeld S."/>
            <person name="Nielsen R."/>
            <person name="Noor M.A."/>
            <person name="O'Grady P."/>
            <person name="Pachter L."/>
            <person name="Papaceit M."/>
            <person name="Parisi M.J."/>
            <person name="Parisi M."/>
            <person name="Parts L."/>
            <person name="Pedersen J.S."/>
            <person name="Pesole G."/>
            <person name="Phillippy A.M."/>
            <person name="Ponting C.P."/>
            <person name="Pop M."/>
            <person name="Porcelli D."/>
            <person name="Powell J.R."/>
            <person name="Prohaska S."/>
            <person name="Pruitt K."/>
            <person name="Puig M."/>
            <person name="Quesneville H."/>
            <person name="Ram K.R."/>
            <person name="Rand D."/>
            <person name="Rasmussen M.D."/>
            <person name="Reed L.K."/>
            <person name="Reenan R."/>
            <person name="Reily A."/>
            <person name="Remington K.A."/>
            <person name="Rieger T.T."/>
            <person name="Ritchie M.G."/>
            <person name="Robin C."/>
            <person name="Rogers Y.H."/>
            <person name="Rohde C."/>
            <person name="Rozas J."/>
            <person name="Rubenfield M.J."/>
            <person name="Ruiz A."/>
            <person name="Russo S."/>
            <person name="Salzberg S.L."/>
            <person name="Sanchez-Gracia A."/>
            <person name="Saranga D.J."/>
            <person name="Sato H."/>
            <person name="Schaeffer S.W."/>
            <person name="Schatz M.C."/>
            <person name="Schlenke T."/>
            <person name="Schwartz R."/>
            <person name="Segarra C."/>
            <person name="Singh R.S."/>
            <person name="Sirot L."/>
            <person name="Sirota M."/>
            <person name="Sisneros N.B."/>
            <person name="Smith C.D."/>
            <person name="Smith T.F."/>
            <person name="Spieth J."/>
            <person name="Stage D.E."/>
            <person name="Stark A."/>
            <person name="Stephan W."/>
            <person name="Strausberg R.L."/>
            <person name="Strempel S."/>
            <person name="Sturgill D."/>
            <person name="Sutton G."/>
            <person name="Sutton G.G."/>
            <person name="Tao W."/>
            <person name="Teichmann S."/>
            <person name="Tobari Y.N."/>
            <person name="Tomimura Y."/>
            <person name="Tsolas J.M."/>
            <person name="Valente V.L."/>
            <person name="Venter E."/>
            <person name="Venter J.C."/>
            <person name="Vicario S."/>
            <person name="Vieira F.G."/>
            <person name="Vilella A.J."/>
            <person name="Villasante A."/>
            <person name="Walenz B."/>
            <person name="Wang J."/>
            <person name="Wasserman M."/>
            <person name="Watts T."/>
            <person name="Wilson D."/>
            <person name="Wilson R.K."/>
            <person name="Wing R.A."/>
            <person name="Wolfner M.F."/>
            <person name="Wong A."/>
            <person name="Wong G.K."/>
            <person name="Wu C.I."/>
            <person name="Wu G."/>
            <person name="Yamamoto D."/>
            <person name="Yang H.P."/>
            <person name="Yang S.P."/>
            <person name="Yorke J.A."/>
            <person name="Yoshida K."/>
            <person name="Zdobnov E."/>
            <person name="Zhang P."/>
            <person name="Zhang Y."/>
            <person name="Zimin A.V."/>
            <person name="Baldwin J."/>
            <person name="Abdouelleil A."/>
            <person name="Abdulkadir J."/>
            <person name="Abebe A."/>
            <person name="Abera B."/>
            <person name="Abreu J."/>
            <person name="Acer S.C."/>
            <person name="Aftuck L."/>
            <person name="Alexander A."/>
            <person name="An P."/>
            <person name="Anderson E."/>
            <person name="Anderson S."/>
            <person name="Arachi H."/>
            <person name="Azer M."/>
            <person name="Bachantsang P."/>
            <person name="Barry A."/>
            <person name="Bayul T."/>
            <person name="Berlin A."/>
            <person name="Bessette D."/>
            <person name="Bloom T."/>
            <person name="Blye J."/>
            <person name="Boguslavskiy L."/>
            <person name="Bonnet C."/>
            <person name="Boukhgalter B."/>
            <person name="Bourzgui I."/>
            <person name="Brown A."/>
            <person name="Cahill P."/>
            <person name="Channer S."/>
            <person name="Cheshatsang Y."/>
            <person name="Chuda L."/>
            <person name="Citroen M."/>
            <person name="Collymore A."/>
            <person name="Cooke P."/>
            <person name="Costello M."/>
            <person name="D'Aco K."/>
            <person name="Daza R."/>
            <person name="De Haan G."/>
            <person name="DeGray S."/>
            <person name="DeMaso C."/>
            <person name="Dhargay N."/>
            <person name="Dooley K."/>
            <person name="Dooley E."/>
            <person name="Doricent M."/>
            <person name="Dorje P."/>
            <person name="Dorjee K."/>
            <person name="Dupes A."/>
            <person name="Elong R."/>
            <person name="Falk J."/>
            <person name="Farina A."/>
            <person name="Faro S."/>
            <person name="Ferguson D."/>
            <person name="Fisher S."/>
            <person name="Foley C.D."/>
            <person name="Franke A."/>
            <person name="Friedrich D."/>
            <person name="Gadbois L."/>
            <person name="Gearin G."/>
            <person name="Gearin C.R."/>
            <person name="Giannoukos G."/>
            <person name="Goode T."/>
            <person name="Graham J."/>
            <person name="Grandbois E."/>
            <person name="Grewal S."/>
            <person name="Gyaltsen K."/>
            <person name="Hafez N."/>
            <person name="Hagos B."/>
            <person name="Hall J."/>
            <person name="Henson C."/>
            <person name="Hollinger A."/>
            <person name="Honan T."/>
            <person name="Huard M.D."/>
            <person name="Hughes L."/>
            <person name="Hurhula B."/>
            <person name="Husby M.E."/>
            <person name="Kamat A."/>
            <person name="Kanga B."/>
            <person name="Kashin S."/>
            <person name="Khazanovich D."/>
            <person name="Kisner P."/>
            <person name="Lance K."/>
            <person name="Lara M."/>
            <person name="Lee W."/>
            <person name="Lennon N."/>
            <person name="Letendre F."/>
            <person name="LeVine R."/>
            <person name="Lipovsky A."/>
            <person name="Liu X."/>
            <person name="Liu J."/>
            <person name="Liu S."/>
            <person name="Lokyitsang T."/>
            <person name="Lokyitsang Y."/>
            <person name="Lubonja R."/>
            <person name="Lui A."/>
            <person name="MacDonald P."/>
            <person name="Magnisalis V."/>
            <person name="Maru K."/>
            <person name="Matthews C."/>
            <person name="McCusker W."/>
            <person name="McDonough S."/>
            <person name="Mehta T."/>
            <person name="Meldrim J."/>
            <person name="Meneus L."/>
            <person name="Mihai O."/>
            <person name="Mihalev A."/>
            <person name="Mihova T."/>
            <person name="Mittelman R."/>
            <person name="Mlenga V."/>
            <person name="Montmayeur A."/>
            <person name="Mulrain L."/>
            <person name="Navidi A."/>
            <person name="Naylor J."/>
            <person name="Negash T."/>
            <person name="Nguyen T."/>
            <person name="Nguyen N."/>
            <person name="Nicol R."/>
            <person name="Norbu C."/>
            <person name="Norbu N."/>
            <person name="Novod N."/>
            <person name="O'Neill B."/>
            <person name="Osman S."/>
            <person name="Markiewicz E."/>
            <person name="Oyono O.L."/>
            <person name="Patti C."/>
            <person name="Phunkhang P."/>
            <person name="Pierre F."/>
            <person name="Priest M."/>
            <person name="Raghuraman S."/>
            <person name="Rege F."/>
            <person name="Reyes R."/>
            <person name="Rise C."/>
            <person name="Rogov P."/>
            <person name="Ross K."/>
            <person name="Ryan E."/>
            <person name="Settipalli S."/>
            <person name="Shea T."/>
            <person name="Sherpa N."/>
            <person name="Shi L."/>
            <person name="Shih D."/>
            <person name="Sparrow T."/>
            <person name="Spaulding J."/>
            <person name="Stalker J."/>
            <person name="Stange-Thomann N."/>
            <person name="Stavropoulos S."/>
            <person name="Stone C."/>
            <person name="Strader C."/>
            <person name="Tesfaye S."/>
            <person name="Thomson T."/>
            <person name="Thoulutsang Y."/>
            <person name="Thoulutsang D."/>
            <person name="Topham K."/>
            <person name="Topping I."/>
            <person name="Tsamla T."/>
            <person name="Vassiliev H."/>
            <person name="Vo A."/>
            <person name="Wangchuk T."/>
            <person name="Wangdi T."/>
            <person name="Weiand M."/>
            <person name="Wilkinson J."/>
            <person name="Wilson A."/>
            <person name="Yadav S."/>
            <person name="Young G."/>
            <person name="Yu Q."/>
            <person name="Zembek L."/>
            <person name="Zhong D."/>
            <person name="Zimmer A."/>
            <person name="Zwirko Z."/>
            <person name="Jaffe D.B."/>
            <person name="Alvarez P."/>
            <person name="Brockman W."/>
            <person name="Butler J."/>
            <person name="Chin C."/>
            <person name="Gnerre S."/>
            <person name="Grabherr M."/>
            <person name="Kleber M."/>
            <person name="Mauceli E."/>
            <person name="MacCallum I."/>
        </authorList>
    </citation>
    <scope>NUCLEOTIDE SEQUENCE [LARGE SCALE GENOMIC DNA]</scope>
    <source>
        <strain evidence="3">Tai18E2 / Tucson 14021-0261.01</strain>
    </source>
</reference>
<evidence type="ECO:0000313" key="2">
    <source>
        <dbReference type="EMBL" id="EDX01515.2"/>
    </source>
</evidence>
<organism evidence="2 3">
    <name type="scientific">Drosophila yakuba</name>
    <name type="common">Fruit fly</name>
    <dbReference type="NCBI Taxonomy" id="7245"/>
    <lineage>
        <taxon>Eukaryota</taxon>
        <taxon>Metazoa</taxon>
        <taxon>Ecdysozoa</taxon>
        <taxon>Arthropoda</taxon>
        <taxon>Hexapoda</taxon>
        <taxon>Insecta</taxon>
        <taxon>Pterygota</taxon>
        <taxon>Neoptera</taxon>
        <taxon>Endopterygota</taxon>
        <taxon>Diptera</taxon>
        <taxon>Brachycera</taxon>
        <taxon>Muscomorpha</taxon>
        <taxon>Ephydroidea</taxon>
        <taxon>Drosophilidae</taxon>
        <taxon>Drosophila</taxon>
        <taxon>Sophophora</taxon>
    </lineage>
</organism>
<feature type="chain" id="PRO_5006459299" evidence="1">
    <location>
        <begin position="25"/>
        <end position="156"/>
    </location>
</feature>
<sequence>MDFMPIFIFVILVLYYGMMEVTQPQCVWNGTRPEISEEIDLNRNPILYDEERVWRKEMAMISWILGMPYNAMQKIEYILNNITAPRNLDGDTIMIEKFNETLANYYVTTILNGRLLNDSSIVINDTNHTGNFTLSTEIYNYLDYRILSNETIIAMG</sequence>
<proteinExistence type="predicted"/>
<accession>B4Q1Z4</accession>
<dbReference type="KEGG" id="dya:Dyak_GE16187"/>
<dbReference type="AlphaFoldDB" id="B4Q1Z4"/>
<dbReference type="OrthoDB" id="10389695at2759"/>
<reference evidence="2 3" key="2">
    <citation type="journal article" date="2007" name="PLoS Biol.">
        <title>Principles of genome evolution in the Drosophila melanogaster species group.</title>
        <authorList>
            <person name="Ranz J.M."/>
            <person name="Maurin D."/>
            <person name="Chan Y.S."/>
            <person name="von Grotthuss M."/>
            <person name="Hillier L.W."/>
            <person name="Roote J."/>
            <person name="Ashburner M."/>
            <person name="Bergman C.M."/>
        </authorList>
    </citation>
    <scope>NUCLEOTIDE SEQUENCE [LARGE SCALE GENOMIC DNA]</scope>
    <source>
        <strain evidence="3">Tai18E2 / Tucson 14021-0261.01</strain>
    </source>
</reference>
<protein>
    <submittedName>
        <fullName evidence="2">Uncharacterized protein</fullName>
    </submittedName>
</protein>
<dbReference type="EMBL" id="CM000162">
    <property type="protein sequence ID" value="EDX01515.2"/>
    <property type="molecule type" value="Genomic_DNA"/>
</dbReference>